<dbReference type="KEGG" id="ffu:CLAFUR5_09311"/>
<evidence type="ECO:0008006" key="3">
    <source>
        <dbReference type="Google" id="ProtNLM"/>
    </source>
</evidence>
<gene>
    <name evidence="1" type="ORF">CLAFUR5_09311</name>
</gene>
<proteinExistence type="predicted"/>
<dbReference type="Proteomes" id="UP000756132">
    <property type="component" value="Chromosome 9"/>
</dbReference>
<dbReference type="InterPro" id="IPR036047">
    <property type="entry name" value="F-box-like_dom_sf"/>
</dbReference>
<reference evidence="1" key="1">
    <citation type="submission" date="2021-12" db="EMBL/GenBank/DDBJ databases">
        <authorList>
            <person name="Zaccaron A."/>
            <person name="Stergiopoulos I."/>
        </authorList>
    </citation>
    <scope>NUCLEOTIDE SEQUENCE</scope>
    <source>
        <strain evidence="1">Race5_Kim</strain>
    </source>
</reference>
<sequence length="286" mass="31857">MSTACQTAFGTAELLEIILYGLPTKDLLLAQRVCQFWRNAILGSKKIQEALFLRPIGILDAAFGSPEDDNEQLQLPPARACIYGESSGATWYDRNSGTPVNRLLGNTLAFDNDYGYFDLARLHSFDTALTYREMFITQPAVTSCAYMMAGKFNGFFCAIEDTLQATQGVTVGILMDHVTTYWPVLAKQQSDQMRAAVEIWGVLEIMYDREERYLESVVAGRQVSEEQQAKTPHVFLRGCHSGKEAWSWLTNSQQLEVIKQGLKKGEMAARPASGVDAAVLDNDDEE</sequence>
<evidence type="ECO:0000313" key="2">
    <source>
        <dbReference type="Proteomes" id="UP000756132"/>
    </source>
</evidence>
<accession>A0A9Q8PFQ7</accession>
<protein>
    <recommendedName>
        <fullName evidence="3">F-box domain-containing protein</fullName>
    </recommendedName>
</protein>
<dbReference type="OrthoDB" id="3649723at2759"/>
<reference evidence="1" key="2">
    <citation type="journal article" date="2022" name="Microb. Genom.">
        <title>A chromosome-scale genome assembly of the tomato pathogen Cladosporium fulvum reveals a compartmentalized genome architecture and the presence of a dispensable chromosome.</title>
        <authorList>
            <person name="Zaccaron A.Z."/>
            <person name="Chen L.H."/>
            <person name="Samaras A."/>
            <person name="Stergiopoulos I."/>
        </authorList>
    </citation>
    <scope>NUCLEOTIDE SEQUENCE</scope>
    <source>
        <strain evidence="1">Race5_Kim</strain>
    </source>
</reference>
<dbReference type="EMBL" id="CP090171">
    <property type="protein sequence ID" value="UJO21572.1"/>
    <property type="molecule type" value="Genomic_DNA"/>
</dbReference>
<dbReference type="AlphaFoldDB" id="A0A9Q8PFQ7"/>
<dbReference type="GeneID" id="71989189"/>
<dbReference type="SUPFAM" id="SSF81383">
    <property type="entry name" value="F-box domain"/>
    <property type="match status" value="1"/>
</dbReference>
<dbReference type="RefSeq" id="XP_047765938.1">
    <property type="nucleotide sequence ID" value="XM_047908459.1"/>
</dbReference>
<evidence type="ECO:0000313" key="1">
    <source>
        <dbReference type="EMBL" id="UJO21572.1"/>
    </source>
</evidence>
<name>A0A9Q8PFQ7_PASFU</name>
<keyword evidence="2" id="KW-1185">Reference proteome</keyword>
<organism evidence="1 2">
    <name type="scientific">Passalora fulva</name>
    <name type="common">Tomato leaf mold</name>
    <name type="synonym">Cladosporium fulvum</name>
    <dbReference type="NCBI Taxonomy" id="5499"/>
    <lineage>
        <taxon>Eukaryota</taxon>
        <taxon>Fungi</taxon>
        <taxon>Dikarya</taxon>
        <taxon>Ascomycota</taxon>
        <taxon>Pezizomycotina</taxon>
        <taxon>Dothideomycetes</taxon>
        <taxon>Dothideomycetidae</taxon>
        <taxon>Mycosphaerellales</taxon>
        <taxon>Mycosphaerellaceae</taxon>
        <taxon>Fulvia</taxon>
    </lineage>
</organism>